<dbReference type="PROSITE" id="PS51294">
    <property type="entry name" value="HTH_MYB"/>
    <property type="match status" value="1"/>
</dbReference>
<dbReference type="InterPro" id="IPR001005">
    <property type="entry name" value="SANT/Myb"/>
</dbReference>
<dbReference type="Gene3D" id="1.10.10.60">
    <property type="entry name" value="Homeodomain-like"/>
    <property type="match status" value="1"/>
</dbReference>
<proteinExistence type="predicted"/>
<dbReference type="OrthoDB" id="551907at2759"/>
<evidence type="ECO:0000256" key="2">
    <source>
        <dbReference type="ARBA" id="ARBA00023125"/>
    </source>
</evidence>
<dbReference type="SUPFAM" id="SSF46689">
    <property type="entry name" value="Homeodomain-like"/>
    <property type="match status" value="1"/>
</dbReference>
<dbReference type="InterPro" id="IPR017930">
    <property type="entry name" value="Myb_dom"/>
</dbReference>
<keyword evidence="2" id="KW-0238">DNA-binding</keyword>
<dbReference type="InterPro" id="IPR009057">
    <property type="entry name" value="Homeodomain-like_sf"/>
</dbReference>
<dbReference type="FunFam" id="1.10.10.60:FF:000002">
    <property type="entry name" value="Myb family transcription factor"/>
    <property type="match status" value="1"/>
</dbReference>
<sequence>MGAEKEKKVLEICEYEEKSERSVGSFQSPSLKKRAPTLDLNEDVVAEGSEEGEVEGGDEEEDDGGSTTEVAGGGSSSNNSSTNNCSNKDKENSGAAEGSGERVPTVRQYIRSKMPRLRWTPDLHLSFIHAVERLGGQERATPKLVLQMMNVKGLSIAHVKSHLQMYRSKKLDDSGQEKSVMSSGMSPMDMHLRRGGRLHEMIYQRTGAHQSFRMESGGFFPSRGIHDDDRRLYNLLHRLQPQQPFDLKSCNFGRYQEWAFNQQVAATASSMKNHSPAKGLIHDMIYRKHGKPSTSHLFDVRDTITGHGNSRPSHQYLEERTWQPGEMVGNQRLECHGLGSFDLIGSSSCPLSKAVRTNPISTDSTLGWKASSNYYYNSNNNNNNKIQFNSHDPVVFNGSLEPRFENPFQLALQKKHMMSKPMTKFEEMFAKGETHNTEVKRMRMTVESDWTPNLQLSLSPNLANDKGTRNKGIEAEEKVDSMLSLSLSSPISMQREGTTKPEIQFLQKISSNKAAQGLSTLDLTMSIKTLE</sequence>
<dbReference type="PANTHER" id="PTHR31314">
    <property type="entry name" value="MYB FAMILY TRANSCRIPTION FACTOR PHL7-LIKE"/>
    <property type="match status" value="1"/>
</dbReference>
<keyword evidence="7" id="KW-1185">Reference proteome</keyword>
<dbReference type="InterPro" id="IPR046955">
    <property type="entry name" value="PHR1-like"/>
</dbReference>
<evidence type="ECO:0000313" key="7">
    <source>
        <dbReference type="Proteomes" id="UP000504607"/>
    </source>
</evidence>
<dbReference type="GO" id="GO:0003700">
    <property type="term" value="F:DNA-binding transcription factor activity"/>
    <property type="evidence" value="ECO:0007669"/>
    <property type="project" value="InterPro"/>
</dbReference>
<dbReference type="RefSeq" id="XP_019707348.1">
    <property type="nucleotide sequence ID" value="XM_019851789.2"/>
</dbReference>
<dbReference type="FunCoup" id="A0A6J0PKV7">
    <property type="interactions" value="95"/>
</dbReference>
<evidence type="ECO:0000259" key="6">
    <source>
        <dbReference type="PROSITE" id="PS51294"/>
    </source>
</evidence>
<dbReference type="GO" id="GO:0003677">
    <property type="term" value="F:DNA binding"/>
    <property type="evidence" value="ECO:0007669"/>
    <property type="project" value="UniProtKB-KW"/>
</dbReference>
<evidence type="ECO:0000256" key="3">
    <source>
        <dbReference type="ARBA" id="ARBA00023163"/>
    </source>
</evidence>
<dbReference type="InterPro" id="IPR006447">
    <property type="entry name" value="Myb_dom_plants"/>
</dbReference>
<dbReference type="PANTHER" id="PTHR31314:SF174">
    <property type="entry name" value="OS02G0241200 PROTEIN"/>
    <property type="match status" value="1"/>
</dbReference>
<feature type="region of interest" description="Disordered" evidence="5">
    <location>
        <begin position="14"/>
        <end position="104"/>
    </location>
</feature>
<feature type="region of interest" description="Disordered" evidence="5">
    <location>
        <begin position="168"/>
        <end position="189"/>
    </location>
</feature>
<keyword evidence="4" id="KW-0539">Nucleus</keyword>
<dbReference type="Proteomes" id="UP000504607">
    <property type="component" value="Chromosome 7"/>
</dbReference>
<feature type="compositionally biased region" description="Low complexity" evidence="5">
    <location>
        <begin position="65"/>
        <end position="86"/>
    </location>
</feature>
<dbReference type="Pfam" id="PF00249">
    <property type="entry name" value="Myb_DNA-binding"/>
    <property type="match status" value="1"/>
</dbReference>
<evidence type="ECO:0000313" key="8">
    <source>
        <dbReference type="RefSeq" id="XP_019707348.1"/>
    </source>
</evidence>
<feature type="domain" description="HTH myb-type" evidence="6">
    <location>
        <begin position="111"/>
        <end position="171"/>
    </location>
</feature>
<organism evidence="7 8">
    <name type="scientific">Elaeis guineensis var. tenera</name>
    <name type="common">Oil palm</name>
    <dbReference type="NCBI Taxonomy" id="51953"/>
    <lineage>
        <taxon>Eukaryota</taxon>
        <taxon>Viridiplantae</taxon>
        <taxon>Streptophyta</taxon>
        <taxon>Embryophyta</taxon>
        <taxon>Tracheophyta</taxon>
        <taxon>Spermatophyta</taxon>
        <taxon>Magnoliopsida</taxon>
        <taxon>Liliopsida</taxon>
        <taxon>Arecaceae</taxon>
        <taxon>Arecoideae</taxon>
        <taxon>Cocoseae</taxon>
        <taxon>Elaeidinae</taxon>
        <taxon>Elaeis</taxon>
    </lineage>
</organism>
<gene>
    <name evidence="8" type="primary">LOC105048124</name>
</gene>
<evidence type="ECO:0000256" key="1">
    <source>
        <dbReference type="ARBA" id="ARBA00023015"/>
    </source>
</evidence>
<accession>A0A6J0PKV7</accession>
<reference evidence="8" key="1">
    <citation type="submission" date="2025-08" db="UniProtKB">
        <authorList>
            <consortium name="RefSeq"/>
        </authorList>
    </citation>
    <scope>IDENTIFICATION</scope>
</reference>
<dbReference type="AlphaFoldDB" id="A0A6J0PKV7"/>
<keyword evidence="3" id="KW-0804">Transcription</keyword>
<keyword evidence="1" id="KW-0805">Transcription regulation</keyword>
<name>A0A6J0PKV7_ELAGV</name>
<evidence type="ECO:0000256" key="4">
    <source>
        <dbReference type="ARBA" id="ARBA00023242"/>
    </source>
</evidence>
<dbReference type="InParanoid" id="A0A6J0PKV7"/>
<protein>
    <submittedName>
        <fullName evidence="8">Uncharacterized protein LOC105048124 isoform X1</fullName>
    </submittedName>
</protein>
<feature type="compositionally biased region" description="Acidic residues" evidence="5">
    <location>
        <begin position="40"/>
        <end position="64"/>
    </location>
</feature>
<dbReference type="NCBIfam" id="TIGR01557">
    <property type="entry name" value="myb_SHAQKYF"/>
    <property type="match status" value="1"/>
</dbReference>
<evidence type="ECO:0000256" key="5">
    <source>
        <dbReference type="SAM" id="MobiDB-lite"/>
    </source>
</evidence>